<dbReference type="OrthoDB" id="2640017at2"/>
<gene>
    <name evidence="1" type="ORF">KP014_08205</name>
    <name evidence="2" type="ORF">SAMN04487895_11395</name>
</gene>
<protein>
    <submittedName>
        <fullName evidence="2">Uncharacterized protein</fullName>
    </submittedName>
</protein>
<evidence type="ECO:0000313" key="4">
    <source>
        <dbReference type="Proteomes" id="UP000683429"/>
    </source>
</evidence>
<organism evidence="2 3">
    <name type="scientific">Paenibacillus sophorae</name>
    <dbReference type="NCBI Taxonomy" id="1333845"/>
    <lineage>
        <taxon>Bacteria</taxon>
        <taxon>Bacillati</taxon>
        <taxon>Bacillota</taxon>
        <taxon>Bacilli</taxon>
        <taxon>Bacillales</taxon>
        <taxon>Paenibacillaceae</taxon>
        <taxon>Paenibacillus</taxon>
    </lineage>
</organism>
<evidence type="ECO:0000313" key="2">
    <source>
        <dbReference type="EMBL" id="SEO87065.1"/>
    </source>
</evidence>
<reference evidence="1 4" key="2">
    <citation type="submission" date="2021-06" db="EMBL/GenBank/DDBJ databases">
        <title>Whole genome sequence of Paenibacillus sophorae DSM23020 for comparative genomics.</title>
        <authorList>
            <person name="Kim M.-J."/>
            <person name="Lee G."/>
            <person name="Shin J.-H."/>
        </authorList>
    </citation>
    <scope>NUCLEOTIDE SEQUENCE [LARGE SCALE GENOMIC DNA]</scope>
    <source>
        <strain evidence="1 4">DSM 23020</strain>
    </source>
</reference>
<sequence>MEWHTFGQMLMNIRVGQKASTPDGRTLVRTPEGLCWSGGRRDGVLVEIRGYLFSDLWRIFEDEESSVWAAGREEAEALEREMLENQYEELLSAFREERRHGKEPYKWTKSNSD</sequence>
<dbReference type="EMBL" id="FODH01000013">
    <property type="protein sequence ID" value="SEO87065.1"/>
    <property type="molecule type" value="Genomic_DNA"/>
</dbReference>
<dbReference type="EMBL" id="CP076607">
    <property type="protein sequence ID" value="QWU17139.1"/>
    <property type="molecule type" value="Genomic_DNA"/>
</dbReference>
<evidence type="ECO:0000313" key="1">
    <source>
        <dbReference type="EMBL" id="QWU17139.1"/>
    </source>
</evidence>
<dbReference type="AlphaFoldDB" id="A0A1H8T8C1"/>
<name>A0A1H8T8C1_9BACL</name>
<reference evidence="2 3" key="1">
    <citation type="submission" date="2016-10" db="EMBL/GenBank/DDBJ databases">
        <authorList>
            <person name="de Groot N.N."/>
        </authorList>
    </citation>
    <scope>NUCLEOTIDE SEQUENCE [LARGE SCALE GENOMIC DNA]</scope>
    <source>
        <strain evidence="2 3">CGMCC 1.10238</strain>
    </source>
</reference>
<proteinExistence type="predicted"/>
<dbReference type="STRING" id="1333845.SAMN04487895_11395"/>
<keyword evidence="4" id="KW-1185">Reference proteome</keyword>
<dbReference type="Proteomes" id="UP000198809">
    <property type="component" value="Unassembled WGS sequence"/>
</dbReference>
<evidence type="ECO:0000313" key="3">
    <source>
        <dbReference type="Proteomes" id="UP000198809"/>
    </source>
</evidence>
<accession>A0A1H8T8C1</accession>
<dbReference type="RefSeq" id="WP_051499400.1">
    <property type="nucleotide sequence ID" value="NZ_CP076607.1"/>
</dbReference>
<dbReference type="Proteomes" id="UP000683429">
    <property type="component" value="Chromosome"/>
</dbReference>